<dbReference type="STRING" id="568069.A0A1J1I4R6"/>
<feature type="compositionally biased region" description="Polar residues" evidence="5">
    <location>
        <begin position="17"/>
        <end position="27"/>
    </location>
</feature>
<dbReference type="GO" id="GO:0008270">
    <property type="term" value="F:zinc ion binding"/>
    <property type="evidence" value="ECO:0007669"/>
    <property type="project" value="UniProtKB-KW"/>
</dbReference>
<dbReference type="InterPro" id="IPR003656">
    <property type="entry name" value="Znf_BED"/>
</dbReference>
<evidence type="ECO:0000256" key="5">
    <source>
        <dbReference type="SAM" id="MobiDB-lite"/>
    </source>
</evidence>
<keyword evidence="8" id="KW-1185">Reference proteome</keyword>
<dbReference type="AlphaFoldDB" id="A0A1J1I4R6"/>
<feature type="region of interest" description="Disordered" evidence="5">
    <location>
        <begin position="1"/>
        <end position="27"/>
    </location>
</feature>
<evidence type="ECO:0000313" key="8">
    <source>
        <dbReference type="Proteomes" id="UP000183832"/>
    </source>
</evidence>
<keyword evidence="3" id="KW-0862">Zinc</keyword>
<dbReference type="PROSITE" id="PS00028">
    <property type="entry name" value="ZINC_FINGER_C2H2_1"/>
    <property type="match status" value="1"/>
</dbReference>
<dbReference type="GO" id="GO:0003677">
    <property type="term" value="F:DNA binding"/>
    <property type="evidence" value="ECO:0007669"/>
    <property type="project" value="InterPro"/>
</dbReference>
<dbReference type="OrthoDB" id="5560627at2759"/>
<organism evidence="7 8">
    <name type="scientific">Clunio marinus</name>
    <dbReference type="NCBI Taxonomy" id="568069"/>
    <lineage>
        <taxon>Eukaryota</taxon>
        <taxon>Metazoa</taxon>
        <taxon>Ecdysozoa</taxon>
        <taxon>Arthropoda</taxon>
        <taxon>Hexapoda</taxon>
        <taxon>Insecta</taxon>
        <taxon>Pterygota</taxon>
        <taxon>Neoptera</taxon>
        <taxon>Endopterygota</taxon>
        <taxon>Diptera</taxon>
        <taxon>Nematocera</taxon>
        <taxon>Chironomoidea</taxon>
        <taxon>Chironomidae</taxon>
        <taxon>Clunio</taxon>
    </lineage>
</organism>
<dbReference type="Pfam" id="PF02892">
    <property type="entry name" value="zf-BED"/>
    <property type="match status" value="1"/>
</dbReference>
<gene>
    <name evidence="7" type="ORF">CLUMA_CG008718</name>
</gene>
<proteinExistence type="predicted"/>
<keyword evidence="2 4" id="KW-0863">Zinc-finger</keyword>
<sequence>MRAEGQTHYIDSHHKTSPNGNIESQKFPTGYMENDKWETQMGLKFSGSMRSNVIPNYRPPQIPSSIQALAIRSSSSIHHEDSLKWLSSERSLRQSPIDYDRNQQMKLSSHHQMSYHNMFTPSQEPGTLWRCRSCGKEVTNRWHHFHSHTAQRSMCPYCPATYSRIDTLRSHLKQKHKNEHAHKNF</sequence>
<evidence type="ECO:0000256" key="3">
    <source>
        <dbReference type="ARBA" id="ARBA00022833"/>
    </source>
</evidence>
<dbReference type="Proteomes" id="UP000183832">
    <property type="component" value="Unassembled WGS sequence"/>
</dbReference>
<dbReference type="PROSITE" id="PS50157">
    <property type="entry name" value="ZINC_FINGER_C2H2_2"/>
    <property type="match status" value="1"/>
</dbReference>
<name>A0A1J1I4R6_9DIPT</name>
<protein>
    <submittedName>
        <fullName evidence="7">CLUMA_CG008718, isoform A</fullName>
    </submittedName>
</protein>
<evidence type="ECO:0000313" key="7">
    <source>
        <dbReference type="EMBL" id="CRK95327.1"/>
    </source>
</evidence>
<feature type="domain" description="C2H2-type" evidence="6">
    <location>
        <begin position="153"/>
        <end position="181"/>
    </location>
</feature>
<feature type="compositionally biased region" description="Basic and acidic residues" evidence="5">
    <location>
        <begin position="1"/>
        <end position="14"/>
    </location>
</feature>
<evidence type="ECO:0000259" key="6">
    <source>
        <dbReference type="PROSITE" id="PS50157"/>
    </source>
</evidence>
<dbReference type="InterPro" id="IPR013087">
    <property type="entry name" value="Znf_C2H2_type"/>
</dbReference>
<reference evidence="7 8" key="1">
    <citation type="submission" date="2015-04" db="EMBL/GenBank/DDBJ databases">
        <authorList>
            <person name="Syromyatnikov M.Y."/>
            <person name="Popov V.N."/>
        </authorList>
    </citation>
    <scope>NUCLEOTIDE SEQUENCE [LARGE SCALE GENOMIC DNA]</scope>
</reference>
<accession>A0A1J1I4R6</accession>
<dbReference type="EMBL" id="CVRI01000041">
    <property type="protein sequence ID" value="CRK95327.1"/>
    <property type="molecule type" value="Genomic_DNA"/>
</dbReference>
<evidence type="ECO:0000256" key="4">
    <source>
        <dbReference type="PROSITE-ProRule" id="PRU00042"/>
    </source>
</evidence>
<evidence type="ECO:0000256" key="1">
    <source>
        <dbReference type="ARBA" id="ARBA00022723"/>
    </source>
</evidence>
<dbReference type="SMART" id="SM00614">
    <property type="entry name" value="ZnF_BED"/>
    <property type="match status" value="1"/>
</dbReference>
<evidence type="ECO:0000256" key="2">
    <source>
        <dbReference type="ARBA" id="ARBA00022771"/>
    </source>
</evidence>
<keyword evidence="1" id="KW-0479">Metal-binding</keyword>